<dbReference type="EMBL" id="CP001670">
    <property type="protein sequence ID" value="AFZ81680.1"/>
    <property type="molecule type" value="Genomic_DNA"/>
</dbReference>
<evidence type="ECO:0000313" key="2">
    <source>
        <dbReference type="EMBL" id="AFZ81680.1"/>
    </source>
</evidence>
<dbReference type="Proteomes" id="UP000031512">
    <property type="component" value="Chromosome 3"/>
</dbReference>
<sequence length="289" mass="33881">MEKNVAAEVYFDKFVIKSNNEKYTNRIVGSLEFLYKANLRYYSKILDILKKALNNFQVQKKRVLMIFNYATENKNAISKEIEILKLKEESIVAKIHSEGLTLERYKKLVEENTREIIKIESNIEVIEDDIFLGNSQISISTYAYISMQQLVRKLKSLVLTKERHIEHKTEKIDMYTRKINVLDENLKSIENMAKQETEALIKLNYELETKRIGVKGECLNIEEDIEDVTQKLDMTISMINDKRTTIESLNLTVSKTSDKTVSISEKLLRMEKVEFTFLFNKLLRNTKKV</sequence>
<evidence type="ECO:0000256" key="1">
    <source>
        <dbReference type="SAM" id="Coils"/>
    </source>
</evidence>
<dbReference type="KEGG" id="beq:BEWA_010980"/>
<accession>L0B1H5</accession>
<dbReference type="RefSeq" id="XP_004831346.1">
    <property type="nucleotide sequence ID" value="XM_004831289.1"/>
</dbReference>
<organism evidence="2 3">
    <name type="scientific">Theileria equi strain WA</name>
    <dbReference type="NCBI Taxonomy" id="1537102"/>
    <lineage>
        <taxon>Eukaryota</taxon>
        <taxon>Sar</taxon>
        <taxon>Alveolata</taxon>
        <taxon>Apicomplexa</taxon>
        <taxon>Aconoidasida</taxon>
        <taxon>Piroplasmida</taxon>
        <taxon>Theileriidae</taxon>
        <taxon>Theileria</taxon>
    </lineage>
</organism>
<dbReference type="AlphaFoldDB" id="L0B1H5"/>
<dbReference type="GeneID" id="15806483"/>
<name>L0B1H5_THEEQ</name>
<keyword evidence="1" id="KW-0175">Coiled coil</keyword>
<evidence type="ECO:0008006" key="4">
    <source>
        <dbReference type="Google" id="ProtNLM"/>
    </source>
</evidence>
<evidence type="ECO:0000313" key="3">
    <source>
        <dbReference type="Proteomes" id="UP000031512"/>
    </source>
</evidence>
<reference evidence="2 3" key="1">
    <citation type="journal article" date="2012" name="BMC Genomics">
        <title>Comparative genomic analysis and phylogenetic position of Theileria equi.</title>
        <authorList>
            <person name="Kappmeyer L.S."/>
            <person name="Thiagarajan M."/>
            <person name="Herndon D.R."/>
            <person name="Ramsay J.D."/>
            <person name="Caler E."/>
            <person name="Djikeng A."/>
            <person name="Gillespie J.J."/>
            <person name="Lau A.O."/>
            <person name="Roalson E.H."/>
            <person name="Silva J.C."/>
            <person name="Silva M.G."/>
            <person name="Suarez C.E."/>
            <person name="Ueti M.W."/>
            <person name="Nene V.M."/>
            <person name="Mealey R.H."/>
            <person name="Knowles D.P."/>
            <person name="Brayton K.A."/>
        </authorList>
    </citation>
    <scope>NUCLEOTIDE SEQUENCE [LARGE SCALE GENOMIC DNA]</scope>
    <source>
        <strain evidence="2 3">WA</strain>
    </source>
</reference>
<feature type="coiled-coil region" evidence="1">
    <location>
        <begin position="102"/>
        <end position="129"/>
    </location>
</feature>
<proteinExistence type="predicted"/>
<gene>
    <name evidence="2" type="ORF">BEWA_010980</name>
</gene>
<feature type="coiled-coil region" evidence="1">
    <location>
        <begin position="165"/>
        <end position="199"/>
    </location>
</feature>
<keyword evidence="3" id="KW-1185">Reference proteome</keyword>
<dbReference type="VEuPathDB" id="PiroplasmaDB:BEWA_010980"/>
<protein>
    <recommendedName>
        <fullName evidence="4">DUF4201 domain-containing protein</fullName>
    </recommendedName>
</protein>